<dbReference type="EMBL" id="BLAL01000012">
    <property type="protein sequence ID" value="GES74391.1"/>
    <property type="molecule type" value="Genomic_DNA"/>
</dbReference>
<dbReference type="OrthoDB" id="2306360at2759"/>
<dbReference type="Proteomes" id="UP000247702">
    <property type="component" value="Unassembled WGS sequence"/>
</dbReference>
<evidence type="ECO:0008006" key="4">
    <source>
        <dbReference type="Google" id="ProtNLM"/>
    </source>
</evidence>
<evidence type="ECO:0000313" key="1">
    <source>
        <dbReference type="EMBL" id="GBC01743.1"/>
    </source>
</evidence>
<organism evidence="1 3">
    <name type="scientific">Rhizophagus clarus</name>
    <dbReference type="NCBI Taxonomy" id="94130"/>
    <lineage>
        <taxon>Eukaryota</taxon>
        <taxon>Fungi</taxon>
        <taxon>Fungi incertae sedis</taxon>
        <taxon>Mucoromycota</taxon>
        <taxon>Glomeromycotina</taxon>
        <taxon>Glomeromycetes</taxon>
        <taxon>Glomerales</taxon>
        <taxon>Glomeraceae</taxon>
        <taxon>Rhizophagus</taxon>
    </lineage>
</organism>
<dbReference type="Proteomes" id="UP000615446">
    <property type="component" value="Unassembled WGS sequence"/>
</dbReference>
<gene>
    <name evidence="2" type="ORF">RCL2_000187300</name>
    <name evidence="1" type="ORF">RclHR1_04310004</name>
</gene>
<evidence type="ECO:0000313" key="3">
    <source>
        <dbReference type="Proteomes" id="UP000247702"/>
    </source>
</evidence>
<reference evidence="1 3" key="1">
    <citation type="submission" date="2017-11" db="EMBL/GenBank/DDBJ databases">
        <title>The genome of Rhizophagus clarus HR1 reveals common genetic basis of auxotrophy among arbuscular mycorrhizal fungi.</title>
        <authorList>
            <person name="Kobayashi Y."/>
        </authorList>
    </citation>
    <scope>NUCLEOTIDE SEQUENCE [LARGE SCALE GENOMIC DNA]</scope>
    <source>
        <strain evidence="1 3">HR1</strain>
    </source>
</reference>
<name>A0A2Z6RL40_9GLOM</name>
<dbReference type="EMBL" id="BEXD01003680">
    <property type="protein sequence ID" value="GBC01743.1"/>
    <property type="molecule type" value="Genomic_DNA"/>
</dbReference>
<protein>
    <recommendedName>
        <fullName evidence="4">F-box domain-containing protein</fullName>
    </recommendedName>
</protein>
<dbReference type="AlphaFoldDB" id="A0A2Z6RL40"/>
<dbReference type="SUPFAM" id="SSF52047">
    <property type="entry name" value="RNI-like"/>
    <property type="match status" value="1"/>
</dbReference>
<keyword evidence="3" id="KW-1185">Reference proteome</keyword>
<comment type="caution">
    <text evidence="1">The sequence shown here is derived from an EMBL/GenBank/DDBJ whole genome shotgun (WGS) entry which is preliminary data.</text>
</comment>
<evidence type="ECO:0000313" key="2">
    <source>
        <dbReference type="EMBL" id="GES74391.1"/>
    </source>
</evidence>
<proteinExistence type="predicted"/>
<reference evidence="2" key="2">
    <citation type="submission" date="2019-10" db="EMBL/GenBank/DDBJ databases">
        <title>Conservation and host-specific expression of non-tandemly repeated heterogenous ribosome RNA gene in arbuscular mycorrhizal fungi.</title>
        <authorList>
            <person name="Maeda T."/>
            <person name="Kobayashi Y."/>
            <person name="Nakagawa T."/>
            <person name="Ezawa T."/>
            <person name="Yamaguchi K."/>
            <person name="Bino T."/>
            <person name="Nishimoto Y."/>
            <person name="Shigenobu S."/>
            <person name="Kawaguchi M."/>
        </authorList>
    </citation>
    <scope>NUCLEOTIDE SEQUENCE</scope>
    <source>
        <strain evidence="2">HR1</strain>
    </source>
</reference>
<sequence>MSKLNCDILLLIFKELHYANIEGSVVISNVINTLYRCLLVNKTWCKLIIPILWEGILGDLIFRREISCYNIIISHLPNEAKELLKDTSDISIITPQINYIRFCKYLDLHYLNKLRDYLNIKTEELQQVLITKYILFQNSNIAFNNKSLLLEGLTKICKSIKKLDLVGVNWSSEILKLILKLIKAQNNLNNIICREEKNSEALLREFVNISNNNLTSLSVRFYRKTNWDYMKNLSLPKLKFLSVISISTKTLANLIESTKGSLAEIDIFNIYEDDYDNRYVQSIYQNCPNLRYLNLPLSPLLFPPMSELEILLTSCQCLGGLVISNYYTDLGKLLKILTKSSPASLFRFKFCIPDNLESETLELFFENWKGRHPILLQTRDHKFDHLTIIQKYIDEGIIKSHDKYDNGNIFEAFEWIR</sequence>
<accession>A0A2Z6RL40</accession>